<proteinExistence type="predicted"/>
<evidence type="ECO:0000313" key="2">
    <source>
        <dbReference type="Proteomes" id="UP001056610"/>
    </source>
</evidence>
<sequence length="81" mass="8774">MRSAVALVLTSPGARPAIPELSEVKYLGSAAFAALDPLLEQDTIVLVLSPDSFIYRVAEPMELPMHHDAESARRVLQENAS</sequence>
<gene>
    <name evidence="1" type="ORF">M5I08_06050</name>
</gene>
<dbReference type="EMBL" id="CP097320">
    <property type="protein sequence ID" value="UQX11935.1"/>
    <property type="molecule type" value="Genomic_DNA"/>
</dbReference>
<dbReference type="RefSeq" id="WP_219065625.1">
    <property type="nucleotide sequence ID" value="NZ_CAJUXY010000002.1"/>
</dbReference>
<keyword evidence="2" id="KW-1185">Reference proteome</keyword>
<evidence type="ECO:0000313" key="1">
    <source>
        <dbReference type="EMBL" id="UQX11935.1"/>
    </source>
</evidence>
<name>A0ABY4QQR2_9MYCO</name>
<reference evidence="1" key="1">
    <citation type="submission" date="2022-05" db="EMBL/GenBank/DDBJ databases">
        <title>A methanotrophic Mycobacterium dominates a cave microbial ecosystem.</title>
        <authorList>
            <person name="Van Spanning R.J.M."/>
            <person name="Guan Q."/>
            <person name="Melkonian C."/>
            <person name="Gallant J."/>
            <person name="Polerecky L."/>
            <person name="Flot J.-F."/>
            <person name="Brandt B.W."/>
            <person name="Braster M."/>
            <person name="Iturbe Espinoza P."/>
            <person name="Aerts J."/>
            <person name="Meima-Franke M."/>
            <person name="Piersma S.R."/>
            <person name="Bunduc C."/>
            <person name="Ummels R."/>
            <person name="Pain A."/>
            <person name="Fleming E.J."/>
            <person name="van der Wel N."/>
            <person name="Gherman V.D."/>
            <person name="Sarbu S.M."/>
            <person name="Bodelier P.L.E."/>
            <person name="Bitter W."/>
        </authorList>
    </citation>
    <scope>NUCLEOTIDE SEQUENCE</scope>
    <source>
        <strain evidence="1">Sulfur Cave</strain>
    </source>
</reference>
<dbReference type="Proteomes" id="UP001056610">
    <property type="component" value="Chromosome"/>
</dbReference>
<protein>
    <submittedName>
        <fullName evidence="1">Uncharacterized protein</fullName>
    </submittedName>
</protein>
<accession>A0ABY4QQR2</accession>
<organism evidence="1 2">
    <name type="scientific">Candidatus Mycobacterium methanotrophicum</name>
    <dbReference type="NCBI Taxonomy" id="2943498"/>
    <lineage>
        <taxon>Bacteria</taxon>
        <taxon>Bacillati</taxon>
        <taxon>Actinomycetota</taxon>
        <taxon>Actinomycetes</taxon>
        <taxon>Mycobacteriales</taxon>
        <taxon>Mycobacteriaceae</taxon>
        <taxon>Mycobacterium</taxon>
    </lineage>
</organism>